<dbReference type="EMBL" id="QKMR01000021">
    <property type="protein sequence ID" value="PYG85889.1"/>
    <property type="molecule type" value="Genomic_DNA"/>
</dbReference>
<dbReference type="Proteomes" id="UP000248132">
    <property type="component" value="Unassembled WGS sequence"/>
</dbReference>
<dbReference type="PANTHER" id="PTHR41373:SF1">
    <property type="entry name" value="PHOSPHATIDYLGLYCEROL LYSYLTRANSFERASE C-TERMINAL DOMAIN-CONTAINING PROTEIN"/>
    <property type="match status" value="1"/>
</dbReference>
<dbReference type="PANTHER" id="PTHR41373">
    <property type="entry name" value="DUF2156 DOMAIN-CONTAINING PROTEIN"/>
    <property type="match status" value="1"/>
</dbReference>
<name>A0A318XHJ1_9FIRM</name>
<dbReference type="PIRSF" id="PIRSF018688">
    <property type="entry name" value="UCP018688"/>
    <property type="match status" value="1"/>
</dbReference>
<gene>
    <name evidence="2" type="ORF">LY28_03043</name>
</gene>
<dbReference type="Pfam" id="PF09924">
    <property type="entry name" value="LPG_synthase_C"/>
    <property type="match status" value="1"/>
</dbReference>
<reference evidence="2 3" key="1">
    <citation type="submission" date="2018-06" db="EMBL/GenBank/DDBJ databases">
        <title>Genomic Encyclopedia of Type Strains, Phase I: the one thousand microbial genomes (KMG-I) project.</title>
        <authorList>
            <person name="Kyrpides N."/>
        </authorList>
    </citation>
    <scope>NUCLEOTIDE SEQUENCE [LARGE SCALE GENOMIC DNA]</scope>
    <source>
        <strain evidence="2 3">DSM 19573</strain>
    </source>
</reference>
<dbReference type="InterPro" id="IPR024320">
    <property type="entry name" value="LPG_synthase_C"/>
</dbReference>
<dbReference type="Gene3D" id="3.40.630.30">
    <property type="match status" value="1"/>
</dbReference>
<keyword evidence="3" id="KW-1185">Reference proteome</keyword>
<dbReference type="RefSeq" id="WP_242981326.1">
    <property type="nucleotide sequence ID" value="NZ_QKMR01000021.1"/>
</dbReference>
<evidence type="ECO:0000313" key="3">
    <source>
        <dbReference type="Proteomes" id="UP000248132"/>
    </source>
</evidence>
<protein>
    <recommendedName>
        <fullName evidence="1">Phosphatidylglycerol lysyltransferase C-terminal domain-containing protein</fullName>
    </recommendedName>
</protein>
<feature type="domain" description="Phosphatidylglycerol lysyltransferase C-terminal" evidence="1">
    <location>
        <begin position="25"/>
        <end position="298"/>
    </location>
</feature>
<evidence type="ECO:0000313" key="2">
    <source>
        <dbReference type="EMBL" id="PYG85889.1"/>
    </source>
</evidence>
<comment type="caution">
    <text evidence="2">The sequence shown here is derived from an EMBL/GenBank/DDBJ whole genome shotgun (WGS) entry which is preliminary data.</text>
</comment>
<dbReference type="SUPFAM" id="SSF55729">
    <property type="entry name" value="Acyl-CoA N-acyltransferases (Nat)"/>
    <property type="match status" value="2"/>
</dbReference>
<dbReference type="InterPro" id="IPR016732">
    <property type="entry name" value="UCP018688"/>
</dbReference>
<dbReference type="AlphaFoldDB" id="A0A318XHJ1"/>
<proteinExistence type="predicted"/>
<evidence type="ECO:0000259" key="1">
    <source>
        <dbReference type="Pfam" id="PF09924"/>
    </source>
</evidence>
<dbReference type="InterPro" id="IPR016181">
    <property type="entry name" value="Acyl_CoA_acyltransferase"/>
</dbReference>
<organism evidence="2 3">
    <name type="scientific">Ruminiclostridium sufflavum DSM 19573</name>
    <dbReference type="NCBI Taxonomy" id="1121337"/>
    <lineage>
        <taxon>Bacteria</taxon>
        <taxon>Bacillati</taxon>
        <taxon>Bacillota</taxon>
        <taxon>Clostridia</taxon>
        <taxon>Eubacteriales</taxon>
        <taxon>Oscillospiraceae</taxon>
        <taxon>Ruminiclostridium</taxon>
    </lineage>
</organism>
<sequence>MQTTLKLSEISINDKGLFDEYFKRTDLQTSEMSFTNFYIWRDYYKIKFSLINDFLCIIASVEDNPFCFFPVGDYSNTEDLKNAIFAIRDYFYNRNKDFMICRVSEMQISVLEDLGIRFIAEEDRNNFDYIYSVQKLSTLSGKKLDGKRNHINKFKKLHTFKYEEISDENISSCIDILEKWSVQRNYKEEESLIAERKANLDLLDNYNFLRVKGALIKVDGKPEAFTVGEKLNSNTVVIHAEKANAEINGLYPLVNQQFLANHWKGIEYVNREQDLGIEGLRKAKLSYNPITILEKFTVRLC</sequence>
<accession>A0A318XHJ1</accession>